<keyword evidence="4 7" id="KW-0472">Membrane</keyword>
<feature type="signal peptide" evidence="8">
    <location>
        <begin position="1"/>
        <end position="16"/>
    </location>
</feature>
<dbReference type="EMBL" id="JAAGAB010000001">
    <property type="protein sequence ID" value="NDU99506.1"/>
    <property type="molecule type" value="Genomic_DNA"/>
</dbReference>
<accession>A0A6B2JLL2</accession>
<dbReference type="PANTHER" id="PTHR34933">
    <property type="entry name" value="FLAGELLAR L-RING PROTEIN"/>
    <property type="match status" value="1"/>
</dbReference>
<dbReference type="Proteomes" id="UP000474757">
    <property type="component" value="Unassembled WGS sequence"/>
</dbReference>
<dbReference type="Pfam" id="PF02107">
    <property type="entry name" value="FlgH"/>
    <property type="match status" value="1"/>
</dbReference>
<evidence type="ECO:0000313" key="10">
    <source>
        <dbReference type="Proteomes" id="UP000474757"/>
    </source>
</evidence>
<keyword evidence="9" id="KW-0966">Cell projection</keyword>
<keyword evidence="5 7" id="KW-0975">Bacterial flagellum</keyword>
<keyword evidence="6 7" id="KW-0998">Cell outer membrane</keyword>
<dbReference type="RefSeq" id="WP_163889064.1">
    <property type="nucleotide sequence ID" value="NZ_JAAFYS010000001.1"/>
</dbReference>
<gene>
    <name evidence="7" type="primary">flgH</name>
    <name evidence="9" type="ORF">GZA08_00800</name>
</gene>
<sequence>MTRLLAAAAIALLAVAGCDRTLEVGQPPPLTPVAMTEEHLAMMSPGLPIETSPVLSPAPIAGASLWTGERGSLLGDRRAMTRGDIMTVVIEIDDSASFNNASGRSRSGGQDLSIDEFLALPQWIDNNGGPNLSPAVGVNSSSSFSGDGSVSRNEQLELRVAATVTEVLPNGVLQIQGRQEVRVNNEVRELLVDGYVRPADITRQNEITYDKIAAARISYGGRGIISDVQRPRWGAEISEVMLPF</sequence>
<comment type="caution">
    <text evidence="9">The sequence shown here is derived from an EMBL/GenBank/DDBJ whole genome shotgun (WGS) entry which is preliminary data.</text>
</comment>
<dbReference type="AlphaFoldDB" id="A0A6B2JLL2"/>
<proteinExistence type="inferred from homology"/>
<dbReference type="NCBIfam" id="NF001305">
    <property type="entry name" value="PRK00249.1-5"/>
    <property type="match status" value="1"/>
</dbReference>
<keyword evidence="10" id="KW-1185">Reference proteome</keyword>
<keyword evidence="9" id="KW-0969">Cilium</keyword>
<dbReference type="GO" id="GO:0009279">
    <property type="term" value="C:cell outer membrane"/>
    <property type="evidence" value="ECO:0007669"/>
    <property type="project" value="UniProtKB-SubCell"/>
</dbReference>
<dbReference type="InterPro" id="IPR000527">
    <property type="entry name" value="Flag_Lring"/>
</dbReference>
<comment type="function">
    <text evidence="1 7">Assembles around the rod to form the L-ring and probably protects the motor/basal body from shearing forces during rotation.</text>
</comment>
<evidence type="ECO:0000256" key="7">
    <source>
        <dbReference type="HAMAP-Rule" id="MF_00415"/>
    </source>
</evidence>
<evidence type="ECO:0000313" key="9">
    <source>
        <dbReference type="EMBL" id="NDU99506.1"/>
    </source>
</evidence>
<feature type="chain" id="PRO_5025656594" description="Flagellar L-ring protein" evidence="8">
    <location>
        <begin position="17"/>
        <end position="244"/>
    </location>
</feature>
<evidence type="ECO:0000256" key="2">
    <source>
        <dbReference type="ARBA" id="ARBA00006929"/>
    </source>
</evidence>
<comment type="similarity">
    <text evidence="2 7">Belongs to the FlgH family.</text>
</comment>
<evidence type="ECO:0000256" key="6">
    <source>
        <dbReference type="ARBA" id="ARBA00023237"/>
    </source>
</evidence>
<dbReference type="PROSITE" id="PS51257">
    <property type="entry name" value="PROKAR_LIPOPROTEIN"/>
    <property type="match status" value="1"/>
</dbReference>
<reference evidence="9 10" key="1">
    <citation type="submission" date="2020-02" db="EMBL/GenBank/DDBJ databases">
        <title>Pseudoroseicyclus tamarix, sp. nov., isolated from offshore sediment of a Tamarix chinensis forest.</title>
        <authorList>
            <person name="Gai Y."/>
        </authorList>
    </citation>
    <scope>NUCLEOTIDE SEQUENCE [LARGE SCALE GENOMIC DNA]</scope>
    <source>
        <strain evidence="9 10">CLL3-39</strain>
    </source>
</reference>
<organism evidence="9 10">
    <name type="scientific">Pseudoroseicyclus tamaricis</name>
    <dbReference type="NCBI Taxonomy" id="2705421"/>
    <lineage>
        <taxon>Bacteria</taxon>
        <taxon>Pseudomonadati</taxon>
        <taxon>Pseudomonadota</taxon>
        <taxon>Alphaproteobacteria</taxon>
        <taxon>Rhodobacterales</taxon>
        <taxon>Paracoccaceae</taxon>
        <taxon>Pseudoroseicyclus</taxon>
    </lineage>
</organism>
<keyword evidence="7" id="KW-0449">Lipoprotein</keyword>
<name>A0A6B2JLL2_9RHOB</name>
<evidence type="ECO:0000256" key="4">
    <source>
        <dbReference type="ARBA" id="ARBA00023136"/>
    </source>
</evidence>
<dbReference type="PRINTS" id="PR01008">
    <property type="entry name" value="FLGLRINGFLGH"/>
</dbReference>
<comment type="subunit">
    <text evidence="7">The basal body constitutes a major portion of the flagellar organelle and consists of four rings (L,P,S, and M) mounted on a central rod.</text>
</comment>
<evidence type="ECO:0000256" key="5">
    <source>
        <dbReference type="ARBA" id="ARBA00023143"/>
    </source>
</evidence>
<keyword evidence="9" id="KW-0282">Flagellum</keyword>
<dbReference type="GO" id="GO:0003774">
    <property type="term" value="F:cytoskeletal motor activity"/>
    <property type="evidence" value="ECO:0007669"/>
    <property type="project" value="InterPro"/>
</dbReference>
<keyword evidence="3 7" id="KW-0732">Signal</keyword>
<comment type="subcellular location">
    <subcellularLocation>
        <location evidence="7">Cell outer membrane</location>
        <topology evidence="7">Lipid-anchor</topology>
    </subcellularLocation>
    <subcellularLocation>
        <location evidence="7">Bacterial flagellum basal body</location>
    </subcellularLocation>
</comment>
<dbReference type="GO" id="GO:0071973">
    <property type="term" value="P:bacterial-type flagellum-dependent cell motility"/>
    <property type="evidence" value="ECO:0007669"/>
    <property type="project" value="InterPro"/>
</dbReference>
<dbReference type="PANTHER" id="PTHR34933:SF1">
    <property type="entry name" value="FLAGELLAR L-RING PROTEIN"/>
    <property type="match status" value="1"/>
</dbReference>
<evidence type="ECO:0000256" key="1">
    <source>
        <dbReference type="ARBA" id="ARBA00002591"/>
    </source>
</evidence>
<dbReference type="HAMAP" id="MF_00415">
    <property type="entry name" value="FlgH"/>
    <property type="match status" value="1"/>
</dbReference>
<evidence type="ECO:0000256" key="3">
    <source>
        <dbReference type="ARBA" id="ARBA00022729"/>
    </source>
</evidence>
<dbReference type="GO" id="GO:0009427">
    <property type="term" value="C:bacterial-type flagellum basal body, distal rod, L ring"/>
    <property type="evidence" value="ECO:0007669"/>
    <property type="project" value="InterPro"/>
</dbReference>
<evidence type="ECO:0000256" key="8">
    <source>
        <dbReference type="SAM" id="SignalP"/>
    </source>
</evidence>
<protein>
    <recommendedName>
        <fullName evidence="7">Flagellar L-ring protein</fullName>
    </recommendedName>
    <alternativeName>
        <fullName evidence="7">Basal body L-ring protein</fullName>
    </alternativeName>
</protein>